<dbReference type="EMBL" id="CP126651">
    <property type="protein sequence ID" value="WJZ85702.1"/>
    <property type="molecule type" value="Genomic_DNA"/>
</dbReference>
<evidence type="ECO:0000256" key="1">
    <source>
        <dbReference type="SAM" id="MobiDB-lite"/>
    </source>
</evidence>
<gene>
    <name evidence="2" type="ORF">VitviT2T_005222</name>
</gene>
<dbReference type="PANTHER" id="PTHR47599:SF4">
    <property type="entry name" value="POLYPROTEIN"/>
    <property type="match status" value="1"/>
</dbReference>
<keyword evidence="3" id="KW-1185">Reference proteome</keyword>
<dbReference type="PANTHER" id="PTHR47599">
    <property type="entry name" value="CELL-TO-CELL MOVEMENT PROTEIN"/>
    <property type="match status" value="1"/>
</dbReference>
<sequence>MSRRSSDSQDTVVNSEEINYPKIQNDLDDWKLPKVSNQEIYKKGTFKFFTDYTIKTSEMTVSLEQDDQVIRLLDNRSVEKHKKDGYNFIHFGMIQVAAKPLTRLGLNTAIVMCLRDNRHLEYRDSIIGAVQAGLNDDPVYFQCYPNFTVRLRDADILDSVVLHIKTHGFKIKPGNSPVSIITRFAYKSMNTSVGSGALCTSPKGETTYFHSDMLDKSDFIIPKKILWKDVDFPENWHFANAVPAIAQRYESIEQIVQYPDGGGELVFSKSFRHSSSPRVSVYEPSRASSSSIPVRTTREEKGSSSGNHKNVKLTGVRSYTNVARPFYSEENESTQESQQDESPVMSPTYSQMINIISISDEDFEINKDLLRKDFYSEVNKQRNDWFFSTVPKLGMLLSQALLKLMDARLLTPLEPKPLPQPVPPQFRMDLYCSYHQRQGHDINLCTALGRTIQDVIDQGSISLDQLDMNSDPVTTYSTHVVPPSTVSFPFIDHVDDDDVQMMRSEDT</sequence>
<dbReference type="Pfam" id="PF01107">
    <property type="entry name" value="MP"/>
    <property type="match status" value="1"/>
</dbReference>
<name>A0ABY9BSM9_VITVI</name>
<dbReference type="InterPro" id="IPR051596">
    <property type="entry name" value="Caulimoviridae_Movement"/>
</dbReference>
<feature type="region of interest" description="Disordered" evidence="1">
    <location>
        <begin position="278"/>
        <end position="310"/>
    </location>
</feature>
<organism evidence="2 3">
    <name type="scientific">Vitis vinifera</name>
    <name type="common">Grape</name>
    <dbReference type="NCBI Taxonomy" id="29760"/>
    <lineage>
        <taxon>Eukaryota</taxon>
        <taxon>Viridiplantae</taxon>
        <taxon>Streptophyta</taxon>
        <taxon>Embryophyta</taxon>
        <taxon>Tracheophyta</taxon>
        <taxon>Spermatophyta</taxon>
        <taxon>Magnoliopsida</taxon>
        <taxon>eudicotyledons</taxon>
        <taxon>Gunneridae</taxon>
        <taxon>Pentapetalae</taxon>
        <taxon>rosids</taxon>
        <taxon>Vitales</taxon>
        <taxon>Vitaceae</taxon>
        <taxon>Viteae</taxon>
        <taxon>Vitis</taxon>
    </lineage>
</organism>
<protein>
    <submittedName>
        <fullName evidence="2">Uncharacterized protein</fullName>
    </submittedName>
</protein>
<dbReference type="InterPro" id="IPR028919">
    <property type="entry name" value="Viral_movement"/>
</dbReference>
<evidence type="ECO:0000313" key="2">
    <source>
        <dbReference type="EMBL" id="WJZ85702.1"/>
    </source>
</evidence>
<dbReference type="Proteomes" id="UP001227230">
    <property type="component" value="Chromosome 4"/>
</dbReference>
<proteinExistence type="predicted"/>
<evidence type="ECO:0000313" key="3">
    <source>
        <dbReference type="Proteomes" id="UP001227230"/>
    </source>
</evidence>
<accession>A0ABY9BSM9</accession>
<reference evidence="2 3" key="1">
    <citation type="journal article" date="2023" name="Hortic Res">
        <title>The complete reference genome for grapevine (Vitis vinifera L.) genetics and breeding.</title>
        <authorList>
            <person name="Shi X."/>
            <person name="Cao S."/>
            <person name="Wang X."/>
            <person name="Huang S."/>
            <person name="Wang Y."/>
            <person name="Liu Z."/>
            <person name="Liu W."/>
            <person name="Leng X."/>
            <person name="Peng Y."/>
            <person name="Wang N."/>
            <person name="Wang Y."/>
            <person name="Ma Z."/>
            <person name="Xu X."/>
            <person name="Zhang F."/>
            <person name="Xue H."/>
            <person name="Zhong H."/>
            <person name="Wang Y."/>
            <person name="Zhang K."/>
            <person name="Velt A."/>
            <person name="Avia K."/>
            <person name="Holtgrawe D."/>
            <person name="Grimplet J."/>
            <person name="Matus J.T."/>
            <person name="Ware D."/>
            <person name="Wu X."/>
            <person name="Wang H."/>
            <person name="Liu C."/>
            <person name="Fang Y."/>
            <person name="Rustenholz C."/>
            <person name="Cheng Z."/>
            <person name="Xiao H."/>
            <person name="Zhou Y."/>
        </authorList>
    </citation>
    <scope>NUCLEOTIDE SEQUENCE [LARGE SCALE GENOMIC DNA]</scope>
    <source>
        <strain evidence="3">cv. Pinot noir / PN40024</strain>
        <tissue evidence="2">Leaf</tissue>
    </source>
</reference>